<sequence>MIGRMDNNTILDDIRRSLKNNMPMGGKAFLFGSQARGTAHPGSDWDILVILNKDVLEPSDYDTITFPLTSLGWEIGENISPVMYTQKEWDSNKMTPFYKNVQRDGILLWD</sequence>
<keyword evidence="3" id="KW-1185">Reference proteome</keyword>
<evidence type="ECO:0000313" key="3">
    <source>
        <dbReference type="Proteomes" id="UP000032046"/>
    </source>
</evidence>
<proteinExistence type="predicted"/>
<dbReference type="STRING" id="1602171.ST44_07425"/>
<dbReference type="GO" id="GO:0016779">
    <property type="term" value="F:nucleotidyltransferase activity"/>
    <property type="evidence" value="ECO:0007669"/>
    <property type="project" value="InterPro"/>
</dbReference>
<dbReference type="CDD" id="cd05403">
    <property type="entry name" value="NT_KNTase_like"/>
    <property type="match status" value="1"/>
</dbReference>
<dbReference type="PANTHER" id="PTHR33933:SF1">
    <property type="entry name" value="PROTEIN ADENYLYLTRANSFERASE MNTA-RELATED"/>
    <property type="match status" value="1"/>
</dbReference>
<dbReference type="InterPro" id="IPR052548">
    <property type="entry name" value="Type_VII_TA_antitoxin"/>
</dbReference>
<reference evidence="2 3" key="1">
    <citation type="submission" date="2015-01" db="EMBL/GenBank/DDBJ databases">
        <title>Comparative genomics of non-oral Prevotella species.</title>
        <authorList>
            <person name="Accetto T."/>
            <person name="Nograsek B."/>
            <person name="Avgustin G."/>
        </authorList>
    </citation>
    <scope>NUCLEOTIDE SEQUENCE [LARGE SCALE GENOMIC DNA]</scope>
    <source>
        <strain evidence="2 3">P5-119</strain>
    </source>
</reference>
<dbReference type="EMBL" id="JXQK01000055">
    <property type="protein sequence ID" value="KIP62307.1"/>
    <property type="molecule type" value="Genomic_DNA"/>
</dbReference>
<gene>
    <name evidence="2" type="ORF">ST44_07425</name>
</gene>
<organism evidence="2 3">
    <name type="scientific">Prevotella pectinovora</name>
    <dbReference type="NCBI Taxonomy" id="1602169"/>
    <lineage>
        <taxon>Bacteria</taxon>
        <taxon>Pseudomonadati</taxon>
        <taxon>Bacteroidota</taxon>
        <taxon>Bacteroidia</taxon>
        <taxon>Bacteroidales</taxon>
        <taxon>Prevotellaceae</taxon>
        <taxon>Prevotella</taxon>
    </lineage>
</organism>
<dbReference type="PANTHER" id="PTHR33933">
    <property type="entry name" value="NUCLEOTIDYLTRANSFERASE"/>
    <property type="match status" value="1"/>
</dbReference>
<dbReference type="AlphaFoldDB" id="A0A0D0HCG4"/>
<protein>
    <submittedName>
        <fullName evidence="2">Toxin</fullName>
    </submittedName>
</protein>
<dbReference type="InterPro" id="IPR002934">
    <property type="entry name" value="Polymerase_NTP_transf_dom"/>
</dbReference>
<dbReference type="Proteomes" id="UP000032046">
    <property type="component" value="Unassembled WGS sequence"/>
</dbReference>
<dbReference type="SUPFAM" id="SSF81301">
    <property type="entry name" value="Nucleotidyltransferase"/>
    <property type="match status" value="1"/>
</dbReference>
<dbReference type="Gene3D" id="3.30.460.10">
    <property type="entry name" value="Beta Polymerase, domain 2"/>
    <property type="match status" value="1"/>
</dbReference>
<name>A0A0D0HCG4_9BACT</name>
<feature type="domain" description="Polymerase nucleotidyl transferase" evidence="1">
    <location>
        <begin position="12"/>
        <end position="65"/>
    </location>
</feature>
<dbReference type="InterPro" id="IPR043519">
    <property type="entry name" value="NT_sf"/>
</dbReference>
<comment type="caution">
    <text evidence="2">The sequence shown here is derived from an EMBL/GenBank/DDBJ whole genome shotgun (WGS) entry which is preliminary data.</text>
</comment>
<evidence type="ECO:0000313" key="2">
    <source>
        <dbReference type="EMBL" id="KIP62307.1"/>
    </source>
</evidence>
<evidence type="ECO:0000259" key="1">
    <source>
        <dbReference type="Pfam" id="PF01909"/>
    </source>
</evidence>
<accession>A0A0D0HCG4</accession>
<dbReference type="Pfam" id="PF01909">
    <property type="entry name" value="NTP_transf_2"/>
    <property type="match status" value="1"/>
</dbReference>